<gene>
    <name evidence="5" type="ORF">GCM10009751_30620</name>
</gene>
<dbReference type="RefSeq" id="WP_344104505.1">
    <property type="nucleotide sequence ID" value="NZ_BAAANL010000006.1"/>
</dbReference>
<evidence type="ECO:0000256" key="3">
    <source>
        <dbReference type="ARBA" id="ARBA00023295"/>
    </source>
</evidence>
<comment type="caution">
    <text evidence="5">The sequence shown here is derived from an EMBL/GenBank/DDBJ whole genome shotgun (WGS) entry which is preliminary data.</text>
</comment>
<evidence type="ECO:0000259" key="4">
    <source>
        <dbReference type="Pfam" id="PF00251"/>
    </source>
</evidence>
<dbReference type="Proteomes" id="UP001501094">
    <property type="component" value="Unassembled WGS sequence"/>
</dbReference>
<dbReference type="PANTHER" id="PTHR43101">
    <property type="entry name" value="BETA-FRUCTOSIDASE"/>
    <property type="match status" value="1"/>
</dbReference>
<dbReference type="Pfam" id="PF00251">
    <property type="entry name" value="Glyco_hydro_32N"/>
    <property type="match status" value="1"/>
</dbReference>
<evidence type="ECO:0000256" key="2">
    <source>
        <dbReference type="ARBA" id="ARBA00022801"/>
    </source>
</evidence>
<dbReference type="InterPro" id="IPR013148">
    <property type="entry name" value="Glyco_hydro_32_N"/>
</dbReference>
<organism evidence="5 6">
    <name type="scientific">Myceligenerans crystallogenes</name>
    <dbReference type="NCBI Taxonomy" id="316335"/>
    <lineage>
        <taxon>Bacteria</taxon>
        <taxon>Bacillati</taxon>
        <taxon>Actinomycetota</taxon>
        <taxon>Actinomycetes</taxon>
        <taxon>Micrococcales</taxon>
        <taxon>Promicromonosporaceae</taxon>
        <taxon>Myceligenerans</taxon>
    </lineage>
</organism>
<comment type="similarity">
    <text evidence="1">Belongs to the glycosyl hydrolase 32 family.</text>
</comment>
<dbReference type="InterPro" id="IPR023296">
    <property type="entry name" value="Glyco_hydro_beta-prop_sf"/>
</dbReference>
<dbReference type="SUPFAM" id="SSF75005">
    <property type="entry name" value="Arabinanase/levansucrase/invertase"/>
    <property type="match status" value="1"/>
</dbReference>
<proteinExistence type="inferred from homology"/>
<dbReference type="EMBL" id="BAAANL010000006">
    <property type="protein sequence ID" value="GAA1869651.1"/>
    <property type="molecule type" value="Genomic_DNA"/>
</dbReference>
<evidence type="ECO:0000313" key="5">
    <source>
        <dbReference type="EMBL" id="GAA1869651.1"/>
    </source>
</evidence>
<keyword evidence="2" id="KW-0378">Hydrolase</keyword>
<reference evidence="5 6" key="1">
    <citation type="journal article" date="2019" name="Int. J. Syst. Evol. Microbiol.">
        <title>The Global Catalogue of Microorganisms (GCM) 10K type strain sequencing project: providing services to taxonomists for standard genome sequencing and annotation.</title>
        <authorList>
            <consortium name="The Broad Institute Genomics Platform"/>
            <consortium name="The Broad Institute Genome Sequencing Center for Infectious Disease"/>
            <person name="Wu L."/>
            <person name="Ma J."/>
        </authorList>
    </citation>
    <scope>NUCLEOTIDE SEQUENCE [LARGE SCALE GENOMIC DNA]</scope>
    <source>
        <strain evidence="5 6">JCM 14326</strain>
    </source>
</reference>
<dbReference type="PANTHER" id="PTHR43101:SF1">
    <property type="entry name" value="BETA-FRUCTOSIDASE"/>
    <property type="match status" value="1"/>
</dbReference>
<feature type="domain" description="Glycosyl hydrolase family 32 N-terminal" evidence="4">
    <location>
        <begin position="20"/>
        <end position="225"/>
    </location>
</feature>
<accession>A0ABN2NHK3</accession>
<sequence length="325" mass="36036">MPYVLPDTWTWDMWFADDGDRYHVFYLKASRALGDPGRRHFHVTVGHAVSDDLRRWREVRDALVVSDDGAFDDLTTWTGSVVRDPDGTWHLFYTGTSRADQGLVQRVGRATSADLYTWEKTSATAAAEADATWYERYDDDAWFDEAWRDPWVFPDADGDGWHMLVTARANHGAPDGRGVVGHATSPDLATWTVGPPLSAPGAGFGQLEVPQLATIDGRDVLVFSCLHGELSEDRRAAGERGGVWSVPVPSPLGPYDVEKATRLTDESLYAGRLVQDRDGAWWLFAFHHVDDAGEFVGALSDPLPVGWSPDGRLHVTDGRFDHLVS</sequence>
<protein>
    <recommendedName>
        <fullName evidence="4">Glycosyl hydrolase family 32 N-terminal domain-containing protein</fullName>
    </recommendedName>
</protein>
<keyword evidence="3" id="KW-0326">Glycosidase</keyword>
<dbReference type="CDD" id="cd18609">
    <property type="entry name" value="GH32-like"/>
    <property type="match status" value="1"/>
</dbReference>
<dbReference type="Gene3D" id="2.115.10.20">
    <property type="entry name" value="Glycosyl hydrolase domain, family 43"/>
    <property type="match status" value="1"/>
</dbReference>
<dbReference type="InterPro" id="IPR051214">
    <property type="entry name" value="GH32_Enzymes"/>
</dbReference>
<keyword evidence="6" id="KW-1185">Reference proteome</keyword>
<name>A0ABN2NHK3_9MICO</name>
<evidence type="ECO:0000256" key="1">
    <source>
        <dbReference type="ARBA" id="ARBA00009902"/>
    </source>
</evidence>
<evidence type="ECO:0000313" key="6">
    <source>
        <dbReference type="Proteomes" id="UP001501094"/>
    </source>
</evidence>